<accession>A0ABP9Z3A4</accession>
<name>A0ABP9Z3A4_9FUNG</name>
<reference evidence="1 2" key="1">
    <citation type="submission" date="2024-04" db="EMBL/GenBank/DDBJ databases">
        <title>genome sequences of Mucor flavus KT1a and Helicostylum pulchrum KT1b strains isolated from the surface of a dry-aged beef.</title>
        <authorList>
            <person name="Toyotome T."/>
            <person name="Hosono M."/>
            <person name="Torimaru M."/>
            <person name="Fukuda K."/>
            <person name="Mikami N."/>
        </authorList>
    </citation>
    <scope>NUCLEOTIDE SEQUENCE [LARGE SCALE GENOMIC DNA]</scope>
    <source>
        <strain evidence="1 2">KT1a</strain>
    </source>
</reference>
<dbReference type="EMBL" id="BAABUK010000017">
    <property type="protein sequence ID" value="GAA5813595.1"/>
    <property type="molecule type" value="Genomic_DNA"/>
</dbReference>
<comment type="caution">
    <text evidence="1">The sequence shown here is derived from an EMBL/GenBank/DDBJ whole genome shotgun (WGS) entry which is preliminary data.</text>
</comment>
<dbReference type="Proteomes" id="UP001473302">
    <property type="component" value="Unassembled WGS sequence"/>
</dbReference>
<sequence length="550" mass="63926">MPRTPIYPEVENFIILKKRAKLEKVKSDSKKESSTTQTPKRTCKYTLSVPFDTFCNNTLNKASSLEKVKDISGFIREVLFKAQLWAYKDRKKERPADQNLDVVLLTSSFVELYATMNGSLFVPENGLKNYGQSLSAACETVATTYNNYYTENFENIICNHFMYALRTKYSNAKIGCIKNLVKNRISTLPLSKESLNNEPFKILPALRHIHEKYDDIYKAQATQKDKTDSMKSLLPRRFSLFSNPTLRWRFIKIDAQNLTGIFPDAKQKKQANESSFDRQQRCFYQMFAFKRQGIQRKMIPSPPEDGICLELNNLSREEVNKHFRPCTVDPGRRDPFVSYHGGTDIRRLSSIEYYNMGGSVTRMKEQQKHKHRLGIEKIETDIPSPKTASMEQFVLYITYMSQHMNTLFDFYGFETYKVKWLNYLSSQKAIQESVNILINGGKKYNKGRRKKTKENRKKGKKLADLVLLLKKEYSPLFQSQKRQDDPEKKIHQVLKCTNCNIYWNRDVMASKNMFTIAHSTWNGHDRPTVFKRQTATSNVVVLARSGEPTT</sequence>
<protein>
    <submittedName>
        <fullName evidence="1">Uncharacterized protein</fullName>
    </submittedName>
</protein>
<proteinExistence type="predicted"/>
<keyword evidence="2" id="KW-1185">Reference proteome</keyword>
<organism evidence="1 2">
    <name type="scientific">Mucor flavus</name>
    <dbReference type="NCBI Taxonomy" id="439312"/>
    <lineage>
        <taxon>Eukaryota</taxon>
        <taxon>Fungi</taxon>
        <taxon>Fungi incertae sedis</taxon>
        <taxon>Mucoromycota</taxon>
        <taxon>Mucoromycotina</taxon>
        <taxon>Mucoromycetes</taxon>
        <taxon>Mucorales</taxon>
        <taxon>Mucorineae</taxon>
        <taxon>Mucoraceae</taxon>
        <taxon>Mucor</taxon>
    </lineage>
</organism>
<gene>
    <name evidence="1" type="ORF">MFLAVUS_007078</name>
</gene>
<evidence type="ECO:0000313" key="1">
    <source>
        <dbReference type="EMBL" id="GAA5813595.1"/>
    </source>
</evidence>
<evidence type="ECO:0000313" key="2">
    <source>
        <dbReference type="Proteomes" id="UP001473302"/>
    </source>
</evidence>